<gene>
    <name evidence="1" type="ORF">AQJ11_41130</name>
</gene>
<keyword evidence="2" id="KW-1185">Reference proteome</keyword>
<evidence type="ECO:0000313" key="1">
    <source>
        <dbReference type="EMBL" id="KUN16085.1"/>
    </source>
</evidence>
<dbReference type="EMBL" id="LMWP01000063">
    <property type="protein sequence ID" value="KUN16085.1"/>
    <property type="molecule type" value="Genomic_DNA"/>
</dbReference>
<organism evidence="1 2">
    <name type="scientific">Streptomyces corchorusii</name>
    <name type="common">Streptomyces chibaensis</name>
    <dbReference type="NCBI Taxonomy" id="1903"/>
    <lineage>
        <taxon>Bacteria</taxon>
        <taxon>Bacillati</taxon>
        <taxon>Actinomycetota</taxon>
        <taxon>Actinomycetes</taxon>
        <taxon>Kitasatosporales</taxon>
        <taxon>Streptomycetaceae</taxon>
        <taxon>Streptomyces</taxon>
    </lineage>
</organism>
<name>A0A101PR07_STRCK</name>
<reference evidence="1 2" key="1">
    <citation type="submission" date="2015-10" db="EMBL/GenBank/DDBJ databases">
        <title>Draft genome sequence of Streptomyces corchorusii DSM 40340, type strain for the species Streptomyces corchorusii.</title>
        <authorList>
            <person name="Ruckert C."/>
            <person name="Winkler A."/>
            <person name="Kalinowski J."/>
            <person name="Kampfer P."/>
            <person name="Glaeser S."/>
        </authorList>
    </citation>
    <scope>NUCLEOTIDE SEQUENCE [LARGE SCALE GENOMIC DNA]</scope>
    <source>
        <strain evidence="1 2">DSM 40340</strain>
    </source>
</reference>
<dbReference type="AlphaFoldDB" id="A0A101PR07"/>
<sequence length="77" mass="8035">MTASPRTERARTIGASASSKTVPLIVTLRCAGWAGSRTVLVGAMRTAGVEGRRKVLSRMVRSATGPDSYHSSASAET</sequence>
<accession>A0A101PR07</accession>
<comment type="caution">
    <text evidence="1">The sequence shown here is derived from an EMBL/GenBank/DDBJ whole genome shotgun (WGS) entry which is preliminary data.</text>
</comment>
<dbReference type="Proteomes" id="UP000053398">
    <property type="component" value="Unassembled WGS sequence"/>
</dbReference>
<evidence type="ECO:0000313" key="2">
    <source>
        <dbReference type="Proteomes" id="UP000053398"/>
    </source>
</evidence>
<proteinExistence type="predicted"/>
<protein>
    <submittedName>
        <fullName evidence="1">Uncharacterized protein</fullName>
    </submittedName>
</protein>